<accession>A0A4Z1T2A9</accession>
<proteinExistence type="predicted"/>
<dbReference type="Proteomes" id="UP000315496">
    <property type="component" value="Chromosome 4"/>
</dbReference>
<gene>
    <name evidence="2" type="ORF">GMRT_11045</name>
</gene>
<organism evidence="2 3">
    <name type="scientific">Giardia muris</name>
    <dbReference type="NCBI Taxonomy" id="5742"/>
    <lineage>
        <taxon>Eukaryota</taxon>
        <taxon>Metamonada</taxon>
        <taxon>Diplomonadida</taxon>
        <taxon>Hexamitidae</taxon>
        <taxon>Giardiinae</taxon>
        <taxon>Giardia</taxon>
    </lineage>
</organism>
<dbReference type="VEuPathDB" id="GiardiaDB:GMRT_11045"/>
<name>A0A4Z1T2A9_GIAMU</name>
<comment type="caution">
    <text evidence="2">The sequence shown here is derived from an EMBL/GenBank/DDBJ whole genome shotgun (WGS) entry which is preliminary data.</text>
</comment>
<protein>
    <submittedName>
        <fullName evidence="2">Uncharacterized protein</fullName>
    </submittedName>
</protein>
<evidence type="ECO:0000256" key="1">
    <source>
        <dbReference type="SAM" id="MobiDB-lite"/>
    </source>
</evidence>
<keyword evidence="3" id="KW-1185">Reference proteome</keyword>
<dbReference type="AlphaFoldDB" id="A0A4Z1T2A9"/>
<feature type="region of interest" description="Disordered" evidence="1">
    <location>
        <begin position="1"/>
        <end position="69"/>
    </location>
</feature>
<evidence type="ECO:0000313" key="3">
    <source>
        <dbReference type="Proteomes" id="UP000315496"/>
    </source>
</evidence>
<sequence length="243" mass="26081">MPELRGGARASGPRASAASSMQPRFDTVKGSEAVILLDNTGRKLTRVSQPGSGPRSSPTAHRPAKSGTKTPIQFQEGELNHPGLLSTSLGYSTAEISYDGRPDKSVVVPYRRRGDEPISDADIIVELETKYPECCGKLARQISASMDSESLLSQSCSISFADGLKSNYTMRDTSISNISALSGDSMFKAVSDTHISFDEALQAARRDRAKAAHPTMDANVAIIYNGTGRPRAQNQARQVLTHP</sequence>
<dbReference type="EMBL" id="VDLU01000004">
    <property type="protein sequence ID" value="TNJ27167.1"/>
    <property type="molecule type" value="Genomic_DNA"/>
</dbReference>
<dbReference type="OrthoDB" id="10251460at2759"/>
<evidence type="ECO:0000313" key="2">
    <source>
        <dbReference type="EMBL" id="TNJ27167.1"/>
    </source>
</evidence>
<feature type="compositionally biased region" description="Polar residues" evidence="1">
    <location>
        <begin position="46"/>
        <end position="59"/>
    </location>
</feature>
<feature type="compositionally biased region" description="Low complexity" evidence="1">
    <location>
        <begin position="1"/>
        <end position="20"/>
    </location>
</feature>
<reference evidence="2 3" key="1">
    <citation type="submission" date="2019-05" db="EMBL/GenBank/DDBJ databases">
        <title>The compact genome of Giardia muris reveals important steps in the evolution of intestinal protozoan parasites.</title>
        <authorList>
            <person name="Xu F."/>
            <person name="Jimenez-Gonzalez A."/>
            <person name="Einarsson E."/>
            <person name="Astvaldsson A."/>
            <person name="Peirasmaki D."/>
            <person name="Eckmann L."/>
            <person name="Andersson J.O."/>
            <person name="Svard S.G."/>
            <person name="Jerlstrom-Hultqvist J."/>
        </authorList>
    </citation>
    <scope>NUCLEOTIDE SEQUENCE [LARGE SCALE GENOMIC DNA]</scope>
    <source>
        <strain evidence="2 3">Roberts-Thomson</strain>
    </source>
</reference>